<organism evidence="1 2">
    <name type="scientific">Prorocentrum cordatum</name>
    <dbReference type="NCBI Taxonomy" id="2364126"/>
    <lineage>
        <taxon>Eukaryota</taxon>
        <taxon>Sar</taxon>
        <taxon>Alveolata</taxon>
        <taxon>Dinophyceae</taxon>
        <taxon>Prorocentrales</taxon>
        <taxon>Prorocentraceae</taxon>
        <taxon>Prorocentrum</taxon>
    </lineage>
</organism>
<keyword evidence="2" id="KW-1185">Reference proteome</keyword>
<dbReference type="Proteomes" id="UP001189429">
    <property type="component" value="Unassembled WGS sequence"/>
</dbReference>
<evidence type="ECO:0000313" key="2">
    <source>
        <dbReference type="Proteomes" id="UP001189429"/>
    </source>
</evidence>
<proteinExistence type="predicted"/>
<gene>
    <name evidence="1" type="ORF">PCOR1329_LOCUS6768</name>
</gene>
<accession>A0ABN9Q3M8</accession>
<sequence length="599" mass="65008">MSTVYMHACIRIDICICVYVGGLLCMPQITWITLGLSSALPVICSSLQLERLNYSLDDLDSLELEEEEVSDIELGRYELESYLTYNLDEERVSMKGIGIDVPYLGWLWKFYKVDGCQTHLPATWDESNLVCEFISVRLGFLSDLQGCGLAGFKYGDMRNHAAKATTTMEVTAAGEHTFSMQIKDGGKLLVDGVELINMDGLYYGQLDCRACRNGQDVRCAEANIYLGVGNHSLEWQTFAMFGRRRRAYMTLTLEGPETAFRRRVTRGLSNQLFNGNSYDGQDPSSLHEFKKSLPYRLYHGAVDDTSCLRLCNQIHGCGAGWSLENCAGRGPYADFNPITKGGDGSGGWTVVQADICTDDDPGCDAVDLPTTLTTGSILFTTTTTTGVGGGGNDLADPVTTTTTIIGTGATITTTTIGGVGSGLTTSSGASATTTTTLTPNPVVAAVGDPHLQNIYGQQFDLMKPGHHVLISIPRGVRVENALLRVDAEARRLGGSCADVYFQDLNVTGAWIEAKHTGGLRFQAEDLGDRDLNWEQFGKVELKVAHGCTQQGTRYLNLYVKHLTRAEFVVGGLLGEDDHEEAATPSVSCVHRLSLVQAAS</sequence>
<evidence type="ECO:0008006" key="3">
    <source>
        <dbReference type="Google" id="ProtNLM"/>
    </source>
</evidence>
<dbReference type="EMBL" id="CAUYUJ010001818">
    <property type="protein sequence ID" value="CAK0797780.1"/>
    <property type="molecule type" value="Genomic_DNA"/>
</dbReference>
<comment type="caution">
    <text evidence="1">The sequence shown here is derived from an EMBL/GenBank/DDBJ whole genome shotgun (WGS) entry which is preliminary data.</text>
</comment>
<evidence type="ECO:0000313" key="1">
    <source>
        <dbReference type="EMBL" id="CAK0797780.1"/>
    </source>
</evidence>
<name>A0ABN9Q3M8_9DINO</name>
<protein>
    <recommendedName>
        <fullName evidence="3">Beta-galactosidase</fullName>
    </recommendedName>
</protein>
<reference evidence="1" key="1">
    <citation type="submission" date="2023-10" db="EMBL/GenBank/DDBJ databases">
        <authorList>
            <person name="Chen Y."/>
            <person name="Shah S."/>
            <person name="Dougan E. K."/>
            <person name="Thang M."/>
            <person name="Chan C."/>
        </authorList>
    </citation>
    <scope>NUCLEOTIDE SEQUENCE [LARGE SCALE GENOMIC DNA]</scope>
</reference>